<keyword evidence="1" id="KW-0472">Membrane</keyword>
<name>A0A1W2TDC8_ROSNE</name>
<dbReference type="Proteomes" id="UP000054516">
    <property type="component" value="Unassembled WGS sequence"/>
</dbReference>
<evidence type="ECO:0000256" key="1">
    <source>
        <dbReference type="SAM" id="Phobius"/>
    </source>
</evidence>
<accession>A0A1W2TDC8</accession>
<feature type="transmembrane region" description="Helical" evidence="1">
    <location>
        <begin position="51"/>
        <end position="69"/>
    </location>
</feature>
<proteinExistence type="predicted"/>
<keyword evidence="1" id="KW-0812">Transmembrane</keyword>
<keyword evidence="1" id="KW-1133">Transmembrane helix</keyword>
<evidence type="ECO:0000313" key="2">
    <source>
        <dbReference type="EMBL" id="GAP85993.2"/>
    </source>
</evidence>
<reference evidence="2" key="1">
    <citation type="submission" date="2016-03" db="EMBL/GenBank/DDBJ databases">
        <title>Draft genome sequence of Rosellinia necatrix.</title>
        <authorList>
            <person name="Kanematsu S."/>
        </authorList>
    </citation>
    <scope>NUCLEOTIDE SEQUENCE [LARGE SCALE GENOMIC DNA]</scope>
    <source>
        <strain evidence="2">W97</strain>
    </source>
</reference>
<dbReference type="STRING" id="77044.A0A1W2TDC8"/>
<feature type="transmembrane region" description="Helical" evidence="1">
    <location>
        <begin position="17"/>
        <end position="39"/>
    </location>
</feature>
<gene>
    <name evidence="2" type="ORF">SAMD00023353_0301080</name>
</gene>
<evidence type="ECO:0000313" key="3">
    <source>
        <dbReference type="Proteomes" id="UP000054516"/>
    </source>
</evidence>
<dbReference type="AlphaFoldDB" id="A0A1W2TDC8"/>
<sequence length="84" mass="8985">MPARNLIAGGAPAFPRFFIYIIGLILLLSAAVLALAAYAESLSGHYYYDSNVTSFLLFIVSPAVNLFGLNSPEPNRIDSQVGHG</sequence>
<organism evidence="2">
    <name type="scientific">Rosellinia necatrix</name>
    <name type="common">White root-rot fungus</name>
    <dbReference type="NCBI Taxonomy" id="77044"/>
    <lineage>
        <taxon>Eukaryota</taxon>
        <taxon>Fungi</taxon>
        <taxon>Dikarya</taxon>
        <taxon>Ascomycota</taxon>
        <taxon>Pezizomycotina</taxon>
        <taxon>Sordariomycetes</taxon>
        <taxon>Xylariomycetidae</taxon>
        <taxon>Xylariales</taxon>
        <taxon>Xylariaceae</taxon>
        <taxon>Rosellinia</taxon>
    </lineage>
</organism>
<protein>
    <submittedName>
        <fullName evidence="2">Uncharacterized protein</fullName>
    </submittedName>
</protein>
<dbReference type="OrthoDB" id="5223409at2759"/>
<keyword evidence="3" id="KW-1185">Reference proteome</keyword>
<dbReference type="EMBL" id="DF977448">
    <property type="protein sequence ID" value="GAP85993.2"/>
    <property type="molecule type" value="Genomic_DNA"/>
</dbReference>